<reference evidence="4" key="1">
    <citation type="journal article" date="2013" name="Nat. Genet.">
        <title>The wheat powdery mildew genome shows the unique evolution of an obligate biotroph.</title>
        <authorList>
            <person name="Wicker T."/>
            <person name="Oberhaensli S."/>
            <person name="Parlange F."/>
            <person name="Buchmann J.P."/>
            <person name="Shatalina M."/>
            <person name="Roffler S."/>
            <person name="Ben-David R."/>
            <person name="Dolezel J."/>
            <person name="Simkova H."/>
            <person name="Schulze-Lefert P."/>
            <person name="Spanu P.D."/>
            <person name="Bruggmann R."/>
            <person name="Amselem J."/>
            <person name="Quesneville H."/>
            <person name="Ver Loren van Themaat E."/>
            <person name="Paape T."/>
            <person name="Shimizu K.K."/>
            <person name="Keller B."/>
        </authorList>
    </citation>
    <scope>NUCLEOTIDE SEQUENCE [LARGE SCALE GENOMIC DNA]</scope>
    <source>
        <strain evidence="4">96224</strain>
    </source>
</reference>
<dbReference type="OrthoDB" id="5422861at2759"/>
<feature type="compositionally biased region" description="Basic and acidic residues" evidence="1">
    <location>
        <begin position="279"/>
        <end position="293"/>
    </location>
</feature>
<feature type="region of interest" description="Disordered" evidence="1">
    <location>
        <begin position="380"/>
        <end position="399"/>
    </location>
</feature>
<dbReference type="AlphaFoldDB" id="A0A061HLH8"/>
<feature type="compositionally biased region" description="Basic and acidic residues" evidence="1">
    <location>
        <begin position="123"/>
        <end position="140"/>
    </location>
</feature>
<sequence length="399" mass="44632">MSKITLDDGQGNCPSPGLQFLGNQKSAKGSLEDTILITWPALLTKHLNLLESHVSLLDQLLHNIPKHSSCIKSNDPAKCEVLGKDRRKTIARMLNSAKDVLEQTREAAKEILLQLQRNEKINQELKGTKGTKSERFESKLHTRTQSSKHDATRQGETGQGLKNNLNSDLKYSLSHNTVTRSMEPKSVPKSQDQTATDAGFDSLCGNDKNLLTTTTNKSEENVTFSIPNIKADCSTNGFALNQKPSTGLGLTEPNDSASSTTSKIYPELKQKIKHQKNRRNSEPEMKAMKKENITRSTSEDDLPDVDFAALEATLLAEIAAGEKTPKLPGIRAPKFIKEKTDKKRRRRSSDKIEVEKKRIKKILIEEKGVLNKKRKAYDSLVNMETRPNSKKQRHGKERV</sequence>
<evidence type="ECO:0000256" key="1">
    <source>
        <dbReference type="SAM" id="MobiDB-lite"/>
    </source>
</evidence>
<dbReference type="HOGENOM" id="CLU_801646_0_0_1"/>
<dbReference type="Proteomes" id="UP000053110">
    <property type="component" value="Unassembled WGS sequence"/>
</dbReference>
<feature type="non-terminal residue" evidence="3">
    <location>
        <position position="399"/>
    </location>
</feature>
<reference evidence="3" key="3">
    <citation type="submission" date="2018-07" db="EMBL/GenBank/DDBJ databases">
        <authorList>
            <person name="Quirk P.G."/>
            <person name="Krulwich T.A."/>
        </authorList>
    </citation>
    <scope>NUCLEOTIDE SEQUENCE</scope>
    <source>
        <strain evidence="3">96224</strain>
    </source>
</reference>
<evidence type="ECO:0000313" key="4">
    <source>
        <dbReference type="Proteomes" id="UP000053110"/>
    </source>
</evidence>
<gene>
    <name evidence="2" type="ORF">BGT96224_A20980</name>
    <name evidence="3" type="ORF">BGT96224V2_LOCUS1111</name>
</gene>
<evidence type="ECO:0000313" key="3">
    <source>
        <dbReference type="EMBL" id="SUZ07938.1"/>
    </source>
</evidence>
<feature type="region of interest" description="Disordered" evidence="1">
    <location>
        <begin position="123"/>
        <end position="205"/>
    </location>
</feature>
<dbReference type="EMBL" id="UIGY01000004">
    <property type="protein sequence ID" value="SUZ07938.1"/>
    <property type="molecule type" value="Genomic_DNA"/>
</dbReference>
<protein>
    <submittedName>
        <fullName evidence="3">BgtA-20980</fullName>
    </submittedName>
</protein>
<name>A0A061HLH8_BLUGR</name>
<dbReference type="EMBL" id="KE373859">
    <property type="protein sequence ID" value="EPQ67153.1"/>
    <property type="molecule type" value="Genomic_DNA"/>
</dbReference>
<evidence type="ECO:0000313" key="2">
    <source>
        <dbReference type="EMBL" id="EPQ67153.1"/>
    </source>
</evidence>
<feature type="compositionally biased region" description="Polar residues" evidence="1">
    <location>
        <begin position="154"/>
        <end position="180"/>
    </location>
</feature>
<proteinExistence type="predicted"/>
<reference evidence="2" key="2">
    <citation type="submission" date="2013-01" db="EMBL/GenBank/DDBJ databases">
        <title>The wheat powdery mildew genome reveals unique evolution of an obligate biotroph.</title>
        <authorList>
            <person name="Oberhaensli S."/>
            <person name="Wicker T."/>
            <person name="Keller B."/>
        </authorList>
    </citation>
    <scope>NUCLEOTIDE SEQUENCE</scope>
    <source>
        <strain evidence="2">96224</strain>
    </source>
</reference>
<organism evidence="3">
    <name type="scientific">Blumeria graminis f. sp. tritici 96224</name>
    <dbReference type="NCBI Taxonomy" id="1268274"/>
    <lineage>
        <taxon>Eukaryota</taxon>
        <taxon>Fungi</taxon>
        <taxon>Dikarya</taxon>
        <taxon>Ascomycota</taxon>
        <taxon>Pezizomycotina</taxon>
        <taxon>Leotiomycetes</taxon>
        <taxon>Erysiphales</taxon>
        <taxon>Erysiphaceae</taxon>
        <taxon>Blumeria</taxon>
    </lineage>
</organism>
<feature type="region of interest" description="Disordered" evidence="1">
    <location>
        <begin position="271"/>
        <end position="300"/>
    </location>
</feature>
<feature type="compositionally biased region" description="Basic residues" evidence="1">
    <location>
        <begin position="388"/>
        <end position="399"/>
    </location>
</feature>
<accession>A0A061HLH8</accession>